<sequence length="83" mass="9084">MGGWAGPDMARGFLFSLRSCERERLASLREREMGLEGRLMSSPATSGLAVESAEDKGRGGNRLLGEGEMKAQELRLLRLGLFN</sequence>
<keyword evidence="2" id="KW-1185">Reference proteome</keyword>
<evidence type="ECO:0000313" key="2">
    <source>
        <dbReference type="Proteomes" id="UP001234297"/>
    </source>
</evidence>
<dbReference type="Proteomes" id="UP001234297">
    <property type="component" value="Chromosome 10"/>
</dbReference>
<comment type="caution">
    <text evidence="1">The sequence shown here is derived from an EMBL/GenBank/DDBJ whole genome shotgun (WGS) entry which is preliminary data.</text>
</comment>
<accession>A0ACC2KN07</accession>
<dbReference type="EMBL" id="CM056818">
    <property type="protein sequence ID" value="KAJ8622172.1"/>
    <property type="molecule type" value="Genomic_DNA"/>
</dbReference>
<gene>
    <name evidence="1" type="ORF">MRB53_030701</name>
</gene>
<proteinExistence type="predicted"/>
<reference evidence="1 2" key="1">
    <citation type="journal article" date="2022" name="Hortic Res">
        <title>A haplotype resolved chromosomal level avocado genome allows analysis of novel avocado genes.</title>
        <authorList>
            <person name="Nath O."/>
            <person name="Fletcher S.J."/>
            <person name="Hayward A."/>
            <person name="Shaw L.M."/>
            <person name="Masouleh A.K."/>
            <person name="Furtado A."/>
            <person name="Henry R.J."/>
            <person name="Mitter N."/>
        </authorList>
    </citation>
    <scope>NUCLEOTIDE SEQUENCE [LARGE SCALE GENOMIC DNA]</scope>
    <source>
        <strain evidence="2">cv. Hass</strain>
    </source>
</reference>
<protein>
    <submittedName>
        <fullName evidence="1">Uncharacterized protein</fullName>
    </submittedName>
</protein>
<name>A0ACC2KN07_PERAE</name>
<evidence type="ECO:0000313" key="1">
    <source>
        <dbReference type="EMBL" id="KAJ8622172.1"/>
    </source>
</evidence>
<organism evidence="1 2">
    <name type="scientific">Persea americana</name>
    <name type="common">Avocado</name>
    <dbReference type="NCBI Taxonomy" id="3435"/>
    <lineage>
        <taxon>Eukaryota</taxon>
        <taxon>Viridiplantae</taxon>
        <taxon>Streptophyta</taxon>
        <taxon>Embryophyta</taxon>
        <taxon>Tracheophyta</taxon>
        <taxon>Spermatophyta</taxon>
        <taxon>Magnoliopsida</taxon>
        <taxon>Magnoliidae</taxon>
        <taxon>Laurales</taxon>
        <taxon>Lauraceae</taxon>
        <taxon>Persea</taxon>
    </lineage>
</organism>